<organism evidence="1 2">
    <name type="scientific">Anopheles arabiensis</name>
    <name type="common">Mosquito</name>
    <dbReference type="NCBI Taxonomy" id="7173"/>
    <lineage>
        <taxon>Eukaryota</taxon>
        <taxon>Metazoa</taxon>
        <taxon>Ecdysozoa</taxon>
        <taxon>Arthropoda</taxon>
        <taxon>Hexapoda</taxon>
        <taxon>Insecta</taxon>
        <taxon>Pterygota</taxon>
        <taxon>Neoptera</taxon>
        <taxon>Endopterygota</taxon>
        <taxon>Diptera</taxon>
        <taxon>Nematocera</taxon>
        <taxon>Culicoidea</taxon>
        <taxon>Culicidae</taxon>
        <taxon>Anophelinae</taxon>
        <taxon>Anopheles</taxon>
    </lineage>
</organism>
<reference evidence="1" key="1">
    <citation type="submission" date="2022-08" db="UniProtKB">
        <authorList>
            <consortium name="EnsemblMetazoa"/>
        </authorList>
    </citation>
    <scope>IDENTIFICATION</scope>
    <source>
        <strain evidence="1">Dongola</strain>
    </source>
</reference>
<dbReference type="EMBL" id="APCN01003991">
    <property type="status" value="NOT_ANNOTATED_CDS"/>
    <property type="molecule type" value="Genomic_DNA"/>
</dbReference>
<accession>A0A182IF42</accession>
<proteinExistence type="predicted"/>
<keyword evidence="2" id="KW-1185">Reference proteome</keyword>
<dbReference type="VEuPathDB" id="VectorBase:AARA014112"/>
<sequence length="85" mass="9685">MFLPPLAKSVAKCFSQKLRGHALNGTMGPWRLIFEKKTDGQGWLAAAGLHEQGHEKVAEDGAARATWRRRGEQTVRMELRSRIWR</sequence>
<evidence type="ECO:0000313" key="1">
    <source>
        <dbReference type="EnsemblMetazoa" id="AARA014112-PA"/>
    </source>
</evidence>
<name>A0A182IF42_ANOAR</name>
<dbReference type="Proteomes" id="UP000075840">
    <property type="component" value="Unassembled WGS sequence"/>
</dbReference>
<evidence type="ECO:0000313" key="2">
    <source>
        <dbReference type="Proteomes" id="UP000075840"/>
    </source>
</evidence>
<dbReference type="EMBL" id="APCN01003990">
    <property type="status" value="NOT_ANNOTATED_CDS"/>
    <property type="molecule type" value="Genomic_DNA"/>
</dbReference>
<protein>
    <submittedName>
        <fullName evidence="1">Uncharacterized protein</fullName>
    </submittedName>
</protein>
<dbReference type="EnsemblMetazoa" id="AARA014112-RA">
    <property type="protein sequence ID" value="AARA014112-PA"/>
    <property type="gene ID" value="AARA014112"/>
</dbReference>
<dbReference type="AlphaFoldDB" id="A0A182IF42"/>